<dbReference type="SUPFAM" id="SSF52833">
    <property type="entry name" value="Thioredoxin-like"/>
    <property type="match status" value="1"/>
</dbReference>
<feature type="domain" description="DSBA-like thioredoxin" evidence="1">
    <location>
        <begin position="25"/>
        <end position="205"/>
    </location>
</feature>
<dbReference type="CDD" id="cd03025">
    <property type="entry name" value="DsbA_FrnE_like"/>
    <property type="match status" value="1"/>
</dbReference>
<keyword evidence="3" id="KW-1185">Reference proteome</keyword>
<protein>
    <submittedName>
        <fullName evidence="2">DsbA family protein</fullName>
    </submittedName>
</protein>
<dbReference type="EMBL" id="CP081150">
    <property type="protein sequence ID" value="QZA77689.1"/>
    <property type="molecule type" value="Genomic_DNA"/>
</dbReference>
<proteinExistence type="predicted"/>
<dbReference type="Gene3D" id="3.40.30.10">
    <property type="entry name" value="Glutaredoxin"/>
    <property type="match status" value="1"/>
</dbReference>
<accession>A0ABX8ZA04</accession>
<organism evidence="2 3">
    <name type="scientific">Deefgea tanakiae</name>
    <dbReference type="NCBI Taxonomy" id="2865840"/>
    <lineage>
        <taxon>Bacteria</taxon>
        <taxon>Pseudomonadati</taxon>
        <taxon>Pseudomonadota</taxon>
        <taxon>Betaproteobacteria</taxon>
        <taxon>Neisseriales</taxon>
        <taxon>Chitinibacteraceae</taxon>
        <taxon>Deefgea</taxon>
    </lineage>
</organism>
<dbReference type="RefSeq" id="WP_221006069.1">
    <property type="nucleotide sequence ID" value="NZ_CP081150.1"/>
</dbReference>
<dbReference type="Proteomes" id="UP000825679">
    <property type="component" value="Chromosome"/>
</dbReference>
<dbReference type="PANTHER" id="PTHR13887">
    <property type="entry name" value="GLUTATHIONE S-TRANSFERASE KAPPA"/>
    <property type="match status" value="1"/>
</dbReference>
<dbReference type="PANTHER" id="PTHR13887:SF51">
    <property type="entry name" value="DSBA FAMILY PROTEIN"/>
    <property type="match status" value="1"/>
</dbReference>
<sequence length="256" mass="27690">MGLPEIRSFLGGQQQLETKPSSVLHYYFDPLCGWCYAAAPLIHAAAHMPEINLQLHAGGMMSGDNRQAVTRALRNYVMPHDQRIATLTGQPFGEAYFEGLLRDENAVFDSTPPTLAILAAAALGCDEGVGRSGLAMLARIQQAHYVEGQRIADGTVLLSLAAELGFESAEFATAMAEQAAKVDAHFAATRRAMGEQWLRGFPSLLLEHAGQLTTIDISPFLGQPTQFVAALHELIQEGKQHHSTLEMPFCTPSTCA</sequence>
<evidence type="ECO:0000313" key="2">
    <source>
        <dbReference type="EMBL" id="QZA77689.1"/>
    </source>
</evidence>
<dbReference type="InterPro" id="IPR001853">
    <property type="entry name" value="DSBA-like_thioredoxin_dom"/>
</dbReference>
<gene>
    <name evidence="2" type="ORF">K4H28_15695</name>
</gene>
<evidence type="ECO:0000259" key="1">
    <source>
        <dbReference type="Pfam" id="PF01323"/>
    </source>
</evidence>
<dbReference type="InterPro" id="IPR036249">
    <property type="entry name" value="Thioredoxin-like_sf"/>
</dbReference>
<reference evidence="2 3" key="1">
    <citation type="submission" date="2021-08" db="EMBL/GenBank/DDBJ databases">
        <title>complete genome sequencing of Deefgea sp. D25.</title>
        <authorList>
            <person name="Bae J.-W."/>
            <person name="Gim D.-H."/>
        </authorList>
    </citation>
    <scope>NUCLEOTIDE SEQUENCE [LARGE SCALE GENOMIC DNA]</scope>
    <source>
        <strain evidence="2 3">D25</strain>
    </source>
</reference>
<dbReference type="Pfam" id="PF01323">
    <property type="entry name" value="DSBA"/>
    <property type="match status" value="1"/>
</dbReference>
<name>A0ABX8ZA04_9NEIS</name>
<evidence type="ECO:0000313" key="3">
    <source>
        <dbReference type="Proteomes" id="UP000825679"/>
    </source>
</evidence>